<evidence type="ECO:0000313" key="4">
    <source>
        <dbReference type="Proteomes" id="UP001595665"/>
    </source>
</evidence>
<evidence type="ECO:0000256" key="1">
    <source>
        <dbReference type="SAM" id="MobiDB-lite"/>
    </source>
</evidence>
<feature type="region of interest" description="Disordered" evidence="1">
    <location>
        <begin position="27"/>
        <end position="58"/>
    </location>
</feature>
<comment type="caution">
    <text evidence="3">The sequence shown here is derived from an EMBL/GenBank/DDBJ whole genome shotgun (WGS) entry which is preliminary data.</text>
</comment>
<evidence type="ECO:0008006" key="5">
    <source>
        <dbReference type="Google" id="ProtNLM"/>
    </source>
</evidence>
<feature type="chain" id="PRO_5045691355" description="Lipoprotein" evidence="2">
    <location>
        <begin position="23"/>
        <end position="217"/>
    </location>
</feature>
<gene>
    <name evidence="3" type="ORF">ACFOPH_00260</name>
</gene>
<feature type="signal peptide" evidence="2">
    <location>
        <begin position="1"/>
        <end position="22"/>
    </location>
</feature>
<keyword evidence="4" id="KW-1185">Reference proteome</keyword>
<evidence type="ECO:0000256" key="2">
    <source>
        <dbReference type="SAM" id="SignalP"/>
    </source>
</evidence>
<dbReference type="Proteomes" id="UP001595665">
    <property type="component" value="Unassembled WGS sequence"/>
</dbReference>
<evidence type="ECO:0000313" key="3">
    <source>
        <dbReference type="EMBL" id="MFC3456685.1"/>
    </source>
</evidence>
<organism evidence="3 4">
    <name type="scientific">Massilia haematophila</name>
    <dbReference type="NCBI Taxonomy" id="457923"/>
    <lineage>
        <taxon>Bacteria</taxon>
        <taxon>Pseudomonadati</taxon>
        <taxon>Pseudomonadota</taxon>
        <taxon>Betaproteobacteria</taxon>
        <taxon>Burkholderiales</taxon>
        <taxon>Oxalobacteraceae</taxon>
        <taxon>Telluria group</taxon>
        <taxon>Massilia</taxon>
    </lineage>
</organism>
<name>A0ABV7PEX7_9BURK</name>
<dbReference type="EMBL" id="JBHRVV010000001">
    <property type="protein sequence ID" value="MFC3456685.1"/>
    <property type="molecule type" value="Genomic_DNA"/>
</dbReference>
<dbReference type="RefSeq" id="WP_379732761.1">
    <property type="nucleotide sequence ID" value="NZ_JBHRVV010000001.1"/>
</dbReference>
<sequence>MSPTIARSSLYLAMSFCALLLAACGGDSSSPAASDPPPTQVDPPPPSAPQPPPVALADSHTDLVPATIGSPPGWPTWSGTGQPVGDIVCLTNINYHIHALVSIYKDGVRQGLPDNIGRSGCTYELHTHDVTGVVHIEASAPTKFTLGQFFALWRQPLAGSGTAGLAGPIRFYIIDRETLTPYTGDPGEIELTAQREIVIVSGTPPATLPRYRWPEGI</sequence>
<proteinExistence type="predicted"/>
<dbReference type="PROSITE" id="PS51257">
    <property type="entry name" value="PROKAR_LIPOPROTEIN"/>
    <property type="match status" value="1"/>
</dbReference>
<accession>A0ABV7PEX7</accession>
<feature type="compositionally biased region" description="Pro residues" evidence="1">
    <location>
        <begin position="34"/>
        <end position="54"/>
    </location>
</feature>
<keyword evidence="2" id="KW-0732">Signal</keyword>
<protein>
    <recommendedName>
        <fullName evidence="5">Lipoprotein</fullName>
    </recommendedName>
</protein>
<reference evidence="4" key="1">
    <citation type="journal article" date="2019" name="Int. J. Syst. Evol. Microbiol.">
        <title>The Global Catalogue of Microorganisms (GCM) 10K type strain sequencing project: providing services to taxonomists for standard genome sequencing and annotation.</title>
        <authorList>
            <consortium name="The Broad Institute Genomics Platform"/>
            <consortium name="The Broad Institute Genome Sequencing Center for Infectious Disease"/>
            <person name="Wu L."/>
            <person name="Ma J."/>
        </authorList>
    </citation>
    <scope>NUCLEOTIDE SEQUENCE [LARGE SCALE GENOMIC DNA]</scope>
    <source>
        <strain evidence="4">CCM 7480</strain>
    </source>
</reference>